<evidence type="ECO:0000256" key="3">
    <source>
        <dbReference type="ARBA" id="ARBA00022448"/>
    </source>
</evidence>
<dbReference type="CDD" id="cd06261">
    <property type="entry name" value="TM_PBP2"/>
    <property type="match status" value="1"/>
</dbReference>
<keyword evidence="6 9" id="KW-0764">Sulfate transport</keyword>
<evidence type="ECO:0000256" key="8">
    <source>
        <dbReference type="ARBA" id="ARBA00025323"/>
    </source>
</evidence>
<dbReference type="Gene3D" id="1.10.3720.10">
    <property type="entry name" value="MetI-like"/>
    <property type="match status" value="1"/>
</dbReference>
<protein>
    <recommendedName>
        <fullName evidence="9">Sulfate transport system permease protein CysT</fullName>
    </recommendedName>
</protein>
<keyword evidence="3 9" id="KW-0813">Transport</keyword>
<dbReference type="Pfam" id="PF00528">
    <property type="entry name" value="BPD_transp_1"/>
    <property type="match status" value="1"/>
</dbReference>
<keyword evidence="5 9" id="KW-1133">Transmembrane helix</keyword>
<reference evidence="11 12" key="1">
    <citation type="submission" date="2021-03" db="EMBL/GenBank/DDBJ databases">
        <title>Oceanisphaera sp. nov., isolated from the intestine.</title>
        <authorList>
            <person name="Zhao L.-H."/>
            <person name="Shi L.-F."/>
        </authorList>
    </citation>
    <scope>NUCLEOTIDE SEQUENCE [LARGE SCALE GENOMIC DNA]</scope>
    <source>
        <strain evidence="11 12">DM8</strain>
    </source>
</reference>
<dbReference type="PANTHER" id="PTHR30406">
    <property type="entry name" value="SULFATE TRANSPORT SYSTEM PERMEASE PROTEIN"/>
    <property type="match status" value="1"/>
</dbReference>
<dbReference type="PANTHER" id="PTHR30406:SF10">
    <property type="entry name" value="SULFATE TRANSPORT SYSTEM PERMEASE PROTEIN CYST"/>
    <property type="match status" value="1"/>
</dbReference>
<dbReference type="SUPFAM" id="SSF161098">
    <property type="entry name" value="MetI-like"/>
    <property type="match status" value="1"/>
</dbReference>
<dbReference type="Proteomes" id="UP000664882">
    <property type="component" value="Unassembled WGS sequence"/>
</dbReference>
<accession>A0ABS3NGN9</accession>
<dbReference type="EMBL" id="JAGDFX010000008">
    <property type="protein sequence ID" value="MBO1519558.1"/>
    <property type="molecule type" value="Genomic_DNA"/>
</dbReference>
<feature type="domain" description="ABC transmembrane type-1" evidence="10">
    <location>
        <begin position="62"/>
        <end position="266"/>
    </location>
</feature>
<keyword evidence="4 9" id="KW-0812">Transmembrane</keyword>
<keyword evidence="7 9" id="KW-0472">Membrane</keyword>
<evidence type="ECO:0000313" key="11">
    <source>
        <dbReference type="EMBL" id="MBO1519558.1"/>
    </source>
</evidence>
<sequence length="280" mass="30192">MAALLGSSKRVLPGFTLSLGTSLLFVSLIILLPLTGLIMNTSQMGWSQYWQVISDPRVVATYKVTASAAAVASLFNMVFGLLMAWILTRYRFAGRALLDGLMDLPFALPTAVAGLTLASLFATNGWYGEALAELGIKVSYTWVGIVIAMVFTSVPFVVRTVQPVLEDLGPEYEEAAAILGASPWQAFSRVVLPELKPALITGTALSFTRSLGEFGAVIFIAGNMPWQTEITSLMIFIKIQEFDHAGASAIASVVLLASFVLLFAINGIQSRFMRRVRGNS</sequence>
<dbReference type="PROSITE" id="PS50928">
    <property type="entry name" value="ABC_TM1"/>
    <property type="match status" value="1"/>
</dbReference>
<comment type="subunit">
    <text evidence="2">The complex is composed of two ATP-binding proteins (CysA), two transmembrane proteins (CysT and CysW) and a solute-binding protein (CysP).</text>
</comment>
<gene>
    <name evidence="11" type="primary">cysT</name>
    <name evidence="11" type="ORF">J3U76_07965</name>
</gene>
<evidence type="ECO:0000256" key="5">
    <source>
        <dbReference type="ARBA" id="ARBA00022989"/>
    </source>
</evidence>
<dbReference type="NCBIfam" id="TIGR02139">
    <property type="entry name" value="permease_CysT"/>
    <property type="match status" value="1"/>
</dbReference>
<dbReference type="InterPro" id="IPR035906">
    <property type="entry name" value="MetI-like_sf"/>
</dbReference>
<evidence type="ECO:0000259" key="10">
    <source>
        <dbReference type="PROSITE" id="PS50928"/>
    </source>
</evidence>
<feature type="transmembrane region" description="Helical" evidence="9">
    <location>
        <begin position="15"/>
        <end position="39"/>
    </location>
</feature>
<dbReference type="NCBIfam" id="NF008208">
    <property type="entry name" value="PRK10971.1"/>
    <property type="match status" value="1"/>
</dbReference>
<evidence type="ECO:0000313" key="12">
    <source>
        <dbReference type="Proteomes" id="UP000664882"/>
    </source>
</evidence>
<dbReference type="RefSeq" id="WP_208005440.1">
    <property type="nucleotide sequence ID" value="NZ_JAGDFX010000008.1"/>
</dbReference>
<comment type="function">
    <text evidence="8">Part of the ABC transporter complex CysAWTP (TC 3.A.1.6.1) involved in sulfate/thiosulfate import. Probably responsible for the translocation of the substrate across the membrane.</text>
</comment>
<evidence type="ECO:0000256" key="1">
    <source>
        <dbReference type="ARBA" id="ARBA00004651"/>
    </source>
</evidence>
<evidence type="ECO:0000256" key="4">
    <source>
        <dbReference type="ARBA" id="ARBA00022692"/>
    </source>
</evidence>
<proteinExistence type="inferred from homology"/>
<comment type="function">
    <text evidence="9">Part of the ABC transporter complex (TC 3.A.1.6.1) involved in sulfate/thiosulfate import.</text>
</comment>
<feature type="transmembrane region" description="Helical" evidence="9">
    <location>
        <begin position="245"/>
        <end position="265"/>
    </location>
</feature>
<comment type="subcellular location">
    <subcellularLocation>
        <location evidence="1">Cell membrane</location>
        <topology evidence="1">Multi-pass membrane protein</topology>
    </subcellularLocation>
</comment>
<feature type="transmembrane region" description="Helical" evidence="9">
    <location>
        <begin position="60"/>
        <end position="86"/>
    </location>
</feature>
<evidence type="ECO:0000256" key="9">
    <source>
        <dbReference type="RuleBase" id="RU366001"/>
    </source>
</evidence>
<comment type="caution">
    <text evidence="11">The sequence shown here is derived from an EMBL/GenBank/DDBJ whole genome shotgun (WGS) entry which is preliminary data.</text>
</comment>
<keyword evidence="12" id="KW-1185">Reference proteome</keyword>
<name>A0ABS3NGN9_9GAMM</name>
<dbReference type="InterPro" id="IPR005667">
    <property type="entry name" value="Sulph_transpt2"/>
</dbReference>
<feature type="transmembrane region" description="Helical" evidence="9">
    <location>
        <begin position="106"/>
        <end position="127"/>
    </location>
</feature>
<dbReference type="NCBIfam" id="TIGR00969">
    <property type="entry name" value="3a0106s02"/>
    <property type="match status" value="1"/>
</dbReference>
<feature type="transmembrane region" description="Helical" evidence="9">
    <location>
        <begin position="139"/>
        <end position="158"/>
    </location>
</feature>
<dbReference type="InterPro" id="IPR000515">
    <property type="entry name" value="MetI-like"/>
</dbReference>
<evidence type="ECO:0000256" key="7">
    <source>
        <dbReference type="ARBA" id="ARBA00023136"/>
    </source>
</evidence>
<comment type="caution">
    <text evidence="9">Lacks conserved residue(s) required for the propagation of feature annotation.</text>
</comment>
<organism evidence="11 12">
    <name type="scientific">Oceanisphaera pacifica</name>
    <dbReference type="NCBI Taxonomy" id="2818389"/>
    <lineage>
        <taxon>Bacteria</taxon>
        <taxon>Pseudomonadati</taxon>
        <taxon>Pseudomonadota</taxon>
        <taxon>Gammaproteobacteria</taxon>
        <taxon>Aeromonadales</taxon>
        <taxon>Aeromonadaceae</taxon>
        <taxon>Oceanisphaera</taxon>
    </lineage>
</organism>
<evidence type="ECO:0000256" key="6">
    <source>
        <dbReference type="ARBA" id="ARBA00023032"/>
    </source>
</evidence>
<dbReference type="InterPro" id="IPR011865">
    <property type="entry name" value="CysT_permease"/>
</dbReference>
<evidence type="ECO:0000256" key="2">
    <source>
        <dbReference type="ARBA" id="ARBA00011779"/>
    </source>
</evidence>
<comment type="similarity">
    <text evidence="9">Belongs to the binding-protein-dependent transport system permease family. CysTW subfamily.</text>
</comment>